<organism evidence="4">
    <name type="scientific">Soboliphyme baturini</name>
    <dbReference type="NCBI Taxonomy" id="241478"/>
    <lineage>
        <taxon>Eukaryota</taxon>
        <taxon>Metazoa</taxon>
        <taxon>Ecdysozoa</taxon>
        <taxon>Nematoda</taxon>
        <taxon>Enoplea</taxon>
        <taxon>Dorylaimia</taxon>
        <taxon>Dioctophymatida</taxon>
        <taxon>Dioctophymatoidea</taxon>
        <taxon>Soboliphymatidae</taxon>
        <taxon>Soboliphyme</taxon>
    </lineage>
</organism>
<evidence type="ECO:0000313" key="4">
    <source>
        <dbReference type="WBParaSite" id="SBAD_0001243301-mRNA-1"/>
    </source>
</evidence>
<dbReference type="WBParaSite" id="SBAD_0001243301-mRNA-1">
    <property type="protein sequence ID" value="SBAD_0001243301-mRNA-1"/>
    <property type="gene ID" value="SBAD_0001243301"/>
</dbReference>
<feature type="region of interest" description="Disordered" evidence="1">
    <location>
        <begin position="1"/>
        <end position="23"/>
    </location>
</feature>
<name>A0A183J835_9BILA</name>
<dbReference type="Proteomes" id="UP000270296">
    <property type="component" value="Unassembled WGS sequence"/>
</dbReference>
<reference evidence="4" key="1">
    <citation type="submission" date="2016-06" db="UniProtKB">
        <authorList>
            <consortium name="WormBaseParasite"/>
        </authorList>
    </citation>
    <scope>IDENTIFICATION</scope>
</reference>
<accession>A0A183J835</accession>
<evidence type="ECO:0000313" key="2">
    <source>
        <dbReference type="EMBL" id="VDP44892.1"/>
    </source>
</evidence>
<proteinExistence type="predicted"/>
<sequence>MSPDDEPNNQRDEQVTNMDVRQPFSRSRSNTIVSADVQNGYHWLEGCYEHIFTCMTLLKHAQHTKGGLHIGWLDIRDAFGSVSHQLLTHILKEIGPSPEQALGVFRDMYEDVSFAVDTDGASTGEIPLKAGG</sequence>
<dbReference type="EMBL" id="UZAM01016814">
    <property type="protein sequence ID" value="VDP44892.1"/>
    <property type="molecule type" value="Genomic_DNA"/>
</dbReference>
<dbReference type="OrthoDB" id="410104at2759"/>
<gene>
    <name evidence="2" type="ORF">SBAD_LOCUS12033</name>
</gene>
<protein>
    <submittedName>
        <fullName evidence="4">Reverse transcriptase domain-containing protein</fullName>
    </submittedName>
</protein>
<keyword evidence="3" id="KW-1185">Reference proteome</keyword>
<dbReference type="AlphaFoldDB" id="A0A183J835"/>
<evidence type="ECO:0000313" key="3">
    <source>
        <dbReference type="Proteomes" id="UP000270296"/>
    </source>
</evidence>
<evidence type="ECO:0000256" key="1">
    <source>
        <dbReference type="SAM" id="MobiDB-lite"/>
    </source>
</evidence>
<reference evidence="2 3" key="2">
    <citation type="submission" date="2018-11" db="EMBL/GenBank/DDBJ databases">
        <authorList>
            <consortium name="Pathogen Informatics"/>
        </authorList>
    </citation>
    <scope>NUCLEOTIDE SEQUENCE [LARGE SCALE GENOMIC DNA]</scope>
</reference>